<dbReference type="Proteomes" id="UP000448575">
    <property type="component" value="Unassembled WGS sequence"/>
</dbReference>
<feature type="transmembrane region" description="Helical" evidence="1">
    <location>
        <begin position="48"/>
        <end position="70"/>
    </location>
</feature>
<sequence length="83" mass="9507">MLVMVLRQTTSGRLRVIWLARLNYAILFQFAAMLVIWLVIAATGDRDFYYFITWTSLPLFVLAAIVPWFSRSAAGSAKPRQPQ</sequence>
<proteinExistence type="predicted"/>
<accession>A0A6N9HHK4</accession>
<name>A0A6N9HHK4_9BURK</name>
<feature type="transmembrane region" description="Helical" evidence="1">
    <location>
        <begin position="21"/>
        <end position="42"/>
    </location>
</feature>
<evidence type="ECO:0000256" key="1">
    <source>
        <dbReference type="SAM" id="Phobius"/>
    </source>
</evidence>
<evidence type="ECO:0000313" key="3">
    <source>
        <dbReference type="Proteomes" id="UP000448575"/>
    </source>
</evidence>
<keyword evidence="1" id="KW-0472">Membrane</keyword>
<gene>
    <name evidence="2" type="ORF">GTP41_10420</name>
</gene>
<dbReference type="RefSeq" id="WP_161025509.1">
    <property type="nucleotide sequence ID" value="NZ_WWCJ01000006.1"/>
</dbReference>
<protein>
    <submittedName>
        <fullName evidence="2">Uncharacterized protein</fullName>
    </submittedName>
</protein>
<reference evidence="2 3" key="1">
    <citation type="submission" date="2019-12" db="EMBL/GenBank/DDBJ databases">
        <title>Novel species isolated from a subtropical stream in China.</title>
        <authorList>
            <person name="Lu H."/>
        </authorList>
    </citation>
    <scope>NUCLEOTIDE SEQUENCE [LARGE SCALE GENOMIC DNA]</scope>
    <source>
        <strain evidence="2 3">DS3</strain>
    </source>
</reference>
<keyword evidence="3" id="KW-1185">Reference proteome</keyword>
<keyword evidence="1" id="KW-1133">Transmembrane helix</keyword>
<dbReference type="AlphaFoldDB" id="A0A6N9HHK4"/>
<comment type="caution">
    <text evidence="2">The sequence shown here is derived from an EMBL/GenBank/DDBJ whole genome shotgun (WGS) entry which is preliminary data.</text>
</comment>
<keyword evidence="1" id="KW-0812">Transmembrane</keyword>
<evidence type="ECO:0000313" key="2">
    <source>
        <dbReference type="EMBL" id="MYN02512.1"/>
    </source>
</evidence>
<organism evidence="2 3">
    <name type="scientific">Pseudoduganella guangdongensis</name>
    <dbReference type="NCBI Taxonomy" id="2692179"/>
    <lineage>
        <taxon>Bacteria</taxon>
        <taxon>Pseudomonadati</taxon>
        <taxon>Pseudomonadota</taxon>
        <taxon>Betaproteobacteria</taxon>
        <taxon>Burkholderiales</taxon>
        <taxon>Oxalobacteraceae</taxon>
        <taxon>Telluria group</taxon>
        <taxon>Pseudoduganella</taxon>
    </lineage>
</organism>
<dbReference type="EMBL" id="WWCJ01000006">
    <property type="protein sequence ID" value="MYN02512.1"/>
    <property type="molecule type" value="Genomic_DNA"/>
</dbReference>